<sequence length="576" mass="64790">MSNCTQCHTIGDKVANKKCLACHKEINSRISKNKGFHVSASVRGKECIVCHSEHHGTNFDMVRFDQKTFNHNLTGFELKGAHKTKVVNCKECHKADNITDASVKNRRETFLGLDTKCLSCHDDYHQKTLSSECTSCHDVNTFKKAPAFNHNTADFALKGAHKSVDCASCHKSEARNNQKFVRYSGLSFNNCNSCHKDAHKGRFGNNCEACHTDTEDSFNKIVPTRAFNHSVTGYALEGKHHEISCKKCHDNSNGASGNFQEFSKKENITCASCHKDVHEGKLGNDCKSCHNQHSFLLKNKTFVGKFDHDKTNYPLVGKHQAIDCKSCHKSDLTDPVQHNTCMSCHTDKHNGDFANKKEKYPDCATCHSEKGFSPSKFNIEMHNKGAFKLEGAHLAQPCFACHLQNSKWIFTKMNTQCSSCHEDIHQGFLDKKYYGEKSCEACHQVESWQKIKFDHKTTGYELKGGHSTAQCASCHFDKNVNPATQKFKGLSKQCASCHANIHGNQFEQKGITDCARCHSANAWDGKLFNHDKTAFKLDGKHQGVSCDKCHKQTITVNNRSVKFFKIQKYQCVDCHL</sequence>
<evidence type="ECO:0000256" key="1">
    <source>
        <dbReference type="ARBA" id="ARBA00022729"/>
    </source>
</evidence>
<dbReference type="PANTHER" id="PTHR35038">
    <property type="entry name" value="DISSIMILATORY SULFITE REDUCTASE SIRA"/>
    <property type="match status" value="1"/>
</dbReference>
<dbReference type="InterPro" id="IPR036280">
    <property type="entry name" value="Multihaem_cyt_sf"/>
</dbReference>
<name>A0ABT6YCR3_9BACT</name>
<dbReference type="InterPro" id="IPR051829">
    <property type="entry name" value="Multiheme_Cytochr_ET"/>
</dbReference>
<protein>
    <submittedName>
        <fullName evidence="2">Cytochrome c family protein</fullName>
    </submittedName>
</protein>
<evidence type="ECO:0000313" key="3">
    <source>
        <dbReference type="Proteomes" id="UP001236507"/>
    </source>
</evidence>
<dbReference type="PANTHER" id="PTHR35038:SF8">
    <property type="entry name" value="C-TYPE POLYHEME CYTOCHROME OMCC"/>
    <property type="match status" value="1"/>
</dbReference>
<gene>
    <name evidence="2" type="ORF">QM524_18595</name>
</gene>
<dbReference type="SUPFAM" id="SSF48695">
    <property type="entry name" value="Multiheme cytochromes"/>
    <property type="match status" value="2"/>
</dbReference>
<proteinExistence type="predicted"/>
<keyword evidence="1" id="KW-0732">Signal</keyword>
<evidence type="ECO:0000313" key="2">
    <source>
        <dbReference type="EMBL" id="MDI9861234.1"/>
    </source>
</evidence>
<keyword evidence="3" id="KW-1185">Reference proteome</keyword>
<organism evidence="2 3">
    <name type="scientific">Flectobacillus roseus</name>
    <dbReference type="NCBI Taxonomy" id="502259"/>
    <lineage>
        <taxon>Bacteria</taxon>
        <taxon>Pseudomonadati</taxon>
        <taxon>Bacteroidota</taxon>
        <taxon>Cytophagia</taxon>
        <taxon>Cytophagales</taxon>
        <taxon>Flectobacillaceae</taxon>
        <taxon>Flectobacillus</taxon>
    </lineage>
</organism>
<dbReference type="RefSeq" id="WP_283345723.1">
    <property type="nucleotide sequence ID" value="NZ_JASHIF010000018.1"/>
</dbReference>
<dbReference type="EMBL" id="JASHIF010000018">
    <property type="protein sequence ID" value="MDI9861234.1"/>
    <property type="molecule type" value="Genomic_DNA"/>
</dbReference>
<comment type="caution">
    <text evidence="2">The sequence shown here is derived from an EMBL/GenBank/DDBJ whole genome shotgun (WGS) entry which is preliminary data.</text>
</comment>
<reference evidence="2 3" key="1">
    <citation type="submission" date="2023-05" db="EMBL/GenBank/DDBJ databases">
        <title>Novel species of genus Flectobacillus isolated from stream in China.</title>
        <authorList>
            <person name="Lu H."/>
        </authorList>
    </citation>
    <scope>NUCLEOTIDE SEQUENCE [LARGE SCALE GENOMIC DNA]</scope>
    <source>
        <strain evidence="2 3">KCTC 42575</strain>
    </source>
</reference>
<accession>A0ABT6YCR3</accession>
<dbReference type="Gene3D" id="3.90.10.10">
    <property type="entry name" value="Cytochrome C3"/>
    <property type="match status" value="6"/>
</dbReference>
<dbReference type="CDD" id="cd08168">
    <property type="entry name" value="Cytochrom_C3"/>
    <property type="match status" value="1"/>
</dbReference>
<dbReference type="Proteomes" id="UP001236507">
    <property type="component" value="Unassembled WGS sequence"/>
</dbReference>